<evidence type="ECO:0000313" key="4">
    <source>
        <dbReference type="EMBL" id="KAL3312456.1"/>
    </source>
</evidence>
<keyword evidence="1" id="KW-0677">Repeat</keyword>
<dbReference type="SUPFAM" id="SSF47473">
    <property type="entry name" value="EF-hand"/>
    <property type="match status" value="1"/>
</dbReference>
<dbReference type="Proteomes" id="UP001626550">
    <property type="component" value="Unassembled WGS sequence"/>
</dbReference>
<dbReference type="PANTHER" id="PTHR23050">
    <property type="entry name" value="CALCIUM BINDING PROTEIN"/>
    <property type="match status" value="1"/>
</dbReference>
<dbReference type="EMBL" id="JBJKFK010001694">
    <property type="protein sequence ID" value="KAL3312456.1"/>
    <property type="molecule type" value="Genomic_DNA"/>
</dbReference>
<name>A0ABD2Q2T2_9PLAT</name>
<protein>
    <recommendedName>
        <fullName evidence="3">EF-hand domain-containing protein</fullName>
    </recommendedName>
</protein>
<dbReference type="InterPro" id="IPR002048">
    <property type="entry name" value="EF_hand_dom"/>
</dbReference>
<feature type="domain" description="EF-hand" evidence="3">
    <location>
        <begin position="89"/>
        <end position="124"/>
    </location>
</feature>
<dbReference type="Gene3D" id="1.10.238.10">
    <property type="entry name" value="EF-hand"/>
    <property type="match status" value="2"/>
</dbReference>
<feature type="domain" description="EF-hand" evidence="3">
    <location>
        <begin position="8"/>
        <end position="43"/>
    </location>
</feature>
<proteinExistence type="predicted"/>
<feature type="domain" description="EF-hand" evidence="3">
    <location>
        <begin position="44"/>
        <end position="79"/>
    </location>
</feature>
<dbReference type="AlphaFoldDB" id="A0ABD2Q2T2"/>
<dbReference type="Pfam" id="PF13499">
    <property type="entry name" value="EF-hand_7"/>
    <property type="match status" value="2"/>
</dbReference>
<evidence type="ECO:0000256" key="2">
    <source>
        <dbReference type="ARBA" id="ARBA00022837"/>
    </source>
</evidence>
<dbReference type="InterPro" id="IPR018247">
    <property type="entry name" value="EF_Hand_1_Ca_BS"/>
</dbReference>
<dbReference type="PROSITE" id="PS00018">
    <property type="entry name" value="EF_HAND_1"/>
    <property type="match status" value="4"/>
</dbReference>
<gene>
    <name evidence="4" type="ORF">Ciccas_008951</name>
</gene>
<feature type="non-terminal residue" evidence="4">
    <location>
        <position position="1"/>
    </location>
</feature>
<dbReference type="InterPro" id="IPR011992">
    <property type="entry name" value="EF-hand-dom_pair"/>
</dbReference>
<keyword evidence="2" id="KW-0106">Calcium</keyword>
<dbReference type="InterPro" id="IPR050145">
    <property type="entry name" value="Centrin_CML-like"/>
</dbReference>
<evidence type="ECO:0000259" key="3">
    <source>
        <dbReference type="PROSITE" id="PS50222"/>
    </source>
</evidence>
<keyword evidence="5" id="KW-1185">Reference proteome</keyword>
<dbReference type="FunFam" id="1.10.238.10:FF:000178">
    <property type="entry name" value="Calmodulin-2 A"/>
    <property type="match status" value="2"/>
</dbReference>
<accession>A0ABD2Q2T2</accession>
<evidence type="ECO:0000313" key="5">
    <source>
        <dbReference type="Proteomes" id="UP001626550"/>
    </source>
</evidence>
<dbReference type="CDD" id="cd00051">
    <property type="entry name" value="EFh"/>
    <property type="match status" value="1"/>
</dbReference>
<dbReference type="SMART" id="SM00054">
    <property type="entry name" value="EFh"/>
    <property type="match status" value="4"/>
</dbReference>
<sequence>LADTSVLLSSTDIRSSFRFFDKNGDGSISGEELETVMSYFGHEPGTVDIQEMMRQVDNDGNGEIDFKEFVQMMSDAYKGGAFGNQSTDISLATYKKAFQFFDKDGDGFIQAEELRALFSSFGDDTVTDAEIEQMIQEADLDGDGKINFDEFKQILR</sequence>
<evidence type="ECO:0000256" key="1">
    <source>
        <dbReference type="ARBA" id="ARBA00022737"/>
    </source>
</evidence>
<comment type="caution">
    <text evidence="4">The sequence shown here is derived from an EMBL/GenBank/DDBJ whole genome shotgun (WGS) entry which is preliminary data.</text>
</comment>
<feature type="domain" description="EF-hand" evidence="3">
    <location>
        <begin position="126"/>
        <end position="156"/>
    </location>
</feature>
<organism evidence="4 5">
    <name type="scientific">Cichlidogyrus casuarinus</name>
    <dbReference type="NCBI Taxonomy" id="1844966"/>
    <lineage>
        <taxon>Eukaryota</taxon>
        <taxon>Metazoa</taxon>
        <taxon>Spiralia</taxon>
        <taxon>Lophotrochozoa</taxon>
        <taxon>Platyhelminthes</taxon>
        <taxon>Monogenea</taxon>
        <taxon>Monopisthocotylea</taxon>
        <taxon>Dactylogyridea</taxon>
        <taxon>Ancyrocephalidae</taxon>
        <taxon>Cichlidogyrus</taxon>
    </lineage>
</organism>
<reference evidence="4 5" key="1">
    <citation type="submission" date="2024-11" db="EMBL/GenBank/DDBJ databases">
        <title>Adaptive evolution of stress response genes in parasites aligns with host niche diversity.</title>
        <authorList>
            <person name="Hahn C."/>
            <person name="Resl P."/>
        </authorList>
    </citation>
    <scope>NUCLEOTIDE SEQUENCE [LARGE SCALE GENOMIC DNA]</scope>
    <source>
        <strain evidence="4">EGGRZ-B1_66</strain>
        <tissue evidence="4">Body</tissue>
    </source>
</reference>
<dbReference type="GO" id="GO:0043226">
    <property type="term" value="C:organelle"/>
    <property type="evidence" value="ECO:0007669"/>
    <property type="project" value="UniProtKB-ARBA"/>
</dbReference>
<dbReference type="PROSITE" id="PS50222">
    <property type="entry name" value="EF_HAND_2"/>
    <property type="match status" value="4"/>
</dbReference>